<feature type="region of interest" description="Disordered" evidence="1">
    <location>
        <begin position="46"/>
        <end position="81"/>
    </location>
</feature>
<protein>
    <submittedName>
        <fullName evidence="2">Uncharacterized protein</fullName>
    </submittedName>
</protein>
<organism evidence="2 3">
    <name type="scientific">Roseateles subflavus</name>
    <dbReference type="NCBI Taxonomy" id="3053353"/>
    <lineage>
        <taxon>Bacteria</taxon>
        <taxon>Pseudomonadati</taxon>
        <taxon>Pseudomonadota</taxon>
        <taxon>Betaproteobacteria</taxon>
        <taxon>Burkholderiales</taxon>
        <taxon>Sphaerotilaceae</taxon>
        <taxon>Roseateles</taxon>
    </lineage>
</organism>
<dbReference type="Proteomes" id="UP001238603">
    <property type="component" value="Unassembled WGS sequence"/>
</dbReference>
<evidence type="ECO:0000313" key="2">
    <source>
        <dbReference type="EMBL" id="MDL5034407.1"/>
    </source>
</evidence>
<reference evidence="2 3" key="1">
    <citation type="submission" date="2023-06" db="EMBL/GenBank/DDBJ databases">
        <title>Pelomonas sp. APW6 16S ribosomal RNA gene genome sequencing and assembly.</title>
        <authorList>
            <person name="Woo H."/>
        </authorList>
    </citation>
    <scope>NUCLEOTIDE SEQUENCE [LARGE SCALE GENOMIC DNA]</scope>
    <source>
        <strain evidence="2 3">APW6</strain>
    </source>
</reference>
<evidence type="ECO:0000256" key="1">
    <source>
        <dbReference type="SAM" id="MobiDB-lite"/>
    </source>
</evidence>
<keyword evidence="3" id="KW-1185">Reference proteome</keyword>
<evidence type="ECO:0000313" key="3">
    <source>
        <dbReference type="Proteomes" id="UP001238603"/>
    </source>
</evidence>
<accession>A0ABT7LQC6</accession>
<dbReference type="EMBL" id="JASVDS010000008">
    <property type="protein sequence ID" value="MDL5034407.1"/>
    <property type="molecule type" value="Genomic_DNA"/>
</dbReference>
<gene>
    <name evidence="2" type="ORF">QRD43_21065</name>
</gene>
<name>A0ABT7LQC6_9BURK</name>
<sequence length="81" mass="9104">MNDVTKQLVAQLQHNIPRDEWVRRFKVRIAQQLGTADHNIAEAELESWPELDEHPSEGIPPDWMTSTPEDAADESPACGLA</sequence>
<comment type="caution">
    <text evidence="2">The sequence shown here is derived from an EMBL/GenBank/DDBJ whole genome shotgun (WGS) entry which is preliminary data.</text>
</comment>
<proteinExistence type="predicted"/>
<dbReference type="RefSeq" id="WP_285984482.1">
    <property type="nucleotide sequence ID" value="NZ_JASVDS010000008.1"/>
</dbReference>